<keyword evidence="3" id="KW-1185">Reference proteome</keyword>
<accession>A0A1H3BT75</accession>
<keyword evidence="1" id="KW-0472">Membrane</keyword>
<feature type="transmembrane region" description="Helical" evidence="1">
    <location>
        <begin position="21"/>
        <end position="41"/>
    </location>
</feature>
<dbReference type="AlphaFoldDB" id="A0A1H3BT75"/>
<feature type="transmembrane region" description="Helical" evidence="1">
    <location>
        <begin position="47"/>
        <end position="68"/>
    </location>
</feature>
<dbReference type="InterPro" id="IPR009937">
    <property type="entry name" value="Phage_holin_3_6"/>
</dbReference>
<reference evidence="3" key="1">
    <citation type="submission" date="2016-10" db="EMBL/GenBank/DDBJ databases">
        <authorList>
            <person name="Varghese N."/>
            <person name="Submissions S."/>
        </authorList>
    </citation>
    <scope>NUCLEOTIDE SEQUENCE [LARGE SCALE GENOMIC DNA]</scope>
    <source>
        <strain evidence="3">DSM 26922</strain>
    </source>
</reference>
<evidence type="ECO:0000313" key="3">
    <source>
        <dbReference type="Proteomes" id="UP000199441"/>
    </source>
</evidence>
<name>A0A1H3BT75_9RHOB</name>
<gene>
    <name evidence="2" type="ORF">SAMN04488001_3261</name>
</gene>
<protein>
    <submittedName>
        <fullName evidence="2">Putative Holin-X, holin superfamily III</fullName>
    </submittedName>
</protein>
<keyword evidence="1" id="KW-0812">Transmembrane</keyword>
<keyword evidence="1" id="KW-1133">Transmembrane helix</keyword>
<dbReference type="OrthoDB" id="7728320at2"/>
<dbReference type="Proteomes" id="UP000199441">
    <property type="component" value="Unassembled WGS sequence"/>
</dbReference>
<evidence type="ECO:0000256" key="1">
    <source>
        <dbReference type="SAM" id="Phobius"/>
    </source>
</evidence>
<evidence type="ECO:0000313" key="2">
    <source>
        <dbReference type="EMBL" id="SDX44965.1"/>
    </source>
</evidence>
<sequence length="108" mass="11204">MFEAIEYKAKTAARKVALSSLGGLMLAVGLGFLTAAAWMYVTLIADAMTAALVIGGAYVGLGLILMGLSSARKVETHHATPTPASSQPPPLMQAFLQGMQAGAQAQRR</sequence>
<dbReference type="Pfam" id="PF07332">
    <property type="entry name" value="Phage_holin_3_6"/>
    <property type="match status" value="1"/>
</dbReference>
<dbReference type="EMBL" id="FNOI01000007">
    <property type="protein sequence ID" value="SDX44965.1"/>
    <property type="molecule type" value="Genomic_DNA"/>
</dbReference>
<dbReference type="STRING" id="670155.SAMN04488001_3261"/>
<proteinExistence type="predicted"/>
<dbReference type="RefSeq" id="WP_089947979.1">
    <property type="nucleotide sequence ID" value="NZ_FNOI01000007.1"/>
</dbReference>
<organism evidence="2 3">
    <name type="scientific">Litoreibacter albidus</name>
    <dbReference type="NCBI Taxonomy" id="670155"/>
    <lineage>
        <taxon>Bacteria</taxon>
        <taxon>Pseudomonadati</taxon>
        <taxon>Pseudomonadota</taxon>
        <taxon>Alphaproteobacteria</taxon>
        <taxon>Rhodobacterales</taxon>
        <taxon>Roseobacteraceae</taxon>
        <taxon>Litoreibacter</taxon>
    </lineage>
</organism>